<dbReference type="EMBL" id="CAMPGE010004314">
    <property type="protein sequence ID" value="CAI2363162.1"/>
    <property type="molecule type" value="Genomic_DNA"/>
</dbReference>
<comment type="subunit">
    <text evidence="3">Monomer.</text>
</comment>
<accession>A0AAD1U689</accession>
<dbReference type="InterPro" id="IPR001412">
    <property type="entry name" value="aa-tRNA-synth_I_CS"/>
</dbReference>
<dbReference type="InterPro" id="IPR035684">
    <property type="entry name" value="ArgRS_core"/>
</dbReference>
<dbReference type="InterPro" id="IPR001278">
    <property type="entry name" value="Arg-tRNA-ligase"/>
</dbReference>
<dbReference type="InterPro" id="IPR009080">
    <property type="entry name" value="tRNAsynth_Ia_anticodon-bd"/>
</dbReference>
<evidence type="ECO:0000313" key="15">
    <source>
        <dbReference type="EMBL" id="CAI2363162.1"/>
    </source>
</evidence>
<dbReference type="Pfam" id="PF03485">
    <property type="entry name" value="Arg_tRNA_synt_N"/>
    <property type="match status" value="1"/>
</dbReference>
<evidence type="ECO:0000256" key="3">
    <source>
        <dbReference type="ARBA" id="ARBA00011245"/>
    </source>
</evidence>
<dbReference type="AlphaFoldDB" id="A0AAD1U689"/>
<dbReference type="EC" id="6.1.1.19" evidence="4"/>
<dbReference type="GO" id="GO:0004814">
    <property type="term" value="F:arginine-tRNA ligase activity"/>
    <property type="evidence" value="ECO:0007669"/>
    <property type="project" value="UniProtKB-EC"/>
</dbReference>
<keyword evidence="9 13" id="KW-0648">Protein biosynthesis</keyword>
<dbReference type="InterPro" id="IPR008909">
    <property type="entry name" value="DALR_anticod-bd"/>
</dbReference>
<dbReference type="Gene3D" id="3.30.1360.70">
    <property type="entry name" value="Arginyl tRNA synthetase N-terminal domain"/>
    <property type="match status" value="1"/>
</dbReference>
<evidence type="ECO:0000259" key="14">
    <source>
        <dbReference type="SMART" id="SM00836"/>
    </source>
</evidence>
<evidence type="ECO:0000256" key="12">
    <source>
        <dbReference type="ARBA" id="ARBA00049339"/>
    </source>
</evidence>
<dbReference type="GO" id="GO:0005737">
    <property type="term" value="C:cytoplasm"/>
    <property type="evidence" value="ECO:0007669"/>
    <property type="project" value="UniProtKB-SubCell"/>
</dbReference>
<dbReference type="FunFam" id="3.40.50.620:FF:000116">
    <property type="entry name" value="Arginine--tRNA ligase"/>
    <property type="match status" value="1"/>
</dbReference>
<comment type="similarity">
    <text evidence="2 13">Belongs to the class-I aminoacyl-tRNA synthetase family.</text>
</comment>
<evidence type="ECO:0000256" key="4">
    <source>
        <dbReference type="ARBA" id="ARBA00012837"/>
    </source>
</evidence>
<dbReference type="GO" id="GO:0005524">
    <property type="term" value="F:ATP binding"/>
    <property type="evidence" value="ECO:0007669"/>
    <property type="project" value="UniProtKB-KW"/>
</dbReference>
<dbReference type="Gene3D" id="3.40.50.620">
    <property type="entry name" value="HUPs"/>
    <property type="match status" value="1"/>
</dbReference>
<protein>
    <recommendedName>
        <fullName evidence="4">arginine--tRNA ligase</fullName>
        <ecNumber evidence="4">6.1.1.19</ecNumber>
    </recommendedName>
    <alternativeName>
        <fullName evidence="11">Arginyl-tRNA synthetase</fullName>
    </alternativeName>
</protein>
<evidence type="ECO:0000256" key="13">
    <source>
        <dbReference type="RuleBase" id="RU363038"/>
    </source>
</evidence>
<dbReference type="FunFam" id="1.10.730.10:FF:000006">
    <property type="entry name" value="Arginyl-tRNA synthetase 2, mitochondrial"/>
    <property type="match status" value="1"/>
</dbReference>
<evidence type="ECO:0000256" key="10">
    <source>
        <dbReference type="ARBA" id="ARBA00023146"/>
    </source>
</evidence>
<dbReference type="PRINTS" id="PR01038">
    <property type="entry name" value="TRNASYNTHARG"/>
</dbReference>
<dbReference type="SMART" id="SM00836">
    <property type="entry name" value="DALR_1"/>
    <property type="match status" value="1"/>
</dbReference>
<sequence length="594" mass="68032">MINISKYLSDLITDSVQAEFEEFKEKFVINSEKDKPWQYSTPTAIKLWNMNKNMTSSYPFIKSCKELAERISELIPTTGMIESVAISKAGKGPDEKSGYFINIYLSTSAMAQKLQELVTTDITYQTEKKLKVVVDFSSPNIAKNLHVGHLRTTILGDSMARLLEFMGHDVKRVNHIGDWGTQFGMLIAHMQDKYPDFLDQQPEISDLDGFYKEAKKRFDKEEDFKTRSRETVVKLQGGDQEILEGWKMIVNVSRVQFDKIYKRLDIVNNEYGESFYNDMIPPLVQKLEEDGIVVEDDGCKCIFIPKIKVPLIVVKSDGGYNYDTTDLAAMKYRIEVEKAERIIVLTDMGQNFHFKQVEGACIKAGILDPKTTKFDHMCFGLILDENGERFRSSSGESVQLVSLLDEAKERATELCKMKHENASEEIKLTEEEYQERGEIIGLASLKYYDLKQNRSSSYVFSYDRILDSKGDTGVYLLYMYVRLCSILRKGGYDEERLAEVAKETELILETPEEIKLGLLLLRLPEYLDGVMNDLQLNMLCSILYEVSTQVGSFYANNKVLGDPKEASRILLIEITRKVMKTLFELLGMKTLEQI</sequence>
<dbReference type="InterPro" id="IPR036695">
    <property type="entry name" value="Arg-tRNA-synth_N_sf"/>
</dbReference>
<dbReference type="CDD" id="cd00671">
    <property type="entry name" value="ArgRS_core"/>
    <property type="match status" value="1"/>
</dbReference>
<dbReference type="Gene3D" id="1.10.730.10">
    <property type="entry name" value="Isoleucyl-tRNA Synthetase, Domain 1"/>
    <property type="match status" value="1"/>
</dbReference>
<dbReference type="HAMAP" id="MF_00123">
    <property type="entry name" value="Arg_tRNA_synth"/>
    <property type="match status" value="1"/>
</dbReference>
<comment type="catalytic activity">
    <reaction evidence="12">
        <text>tRNA(Arg) + L-arginine + ATP = L-arginyl-tRNA(Arg) + AMP + diphosphate</text>
        <dbReference type="Rhea" id="RHEA:20301"/>
        <dbReference type="Rhea" id="RHEA-COMP:9658"/>
        <dbReference type="Rhea" id="RHEA-COMP:9673"/>
        <dbReference type="ChEBI" id="CHEBI:30616"/>
        <dbReference type="ChEBI" id="CHEBI:32682"/>
        <dbReference type="ChEBI" id="CHEBI:33019"/>
        <dbReference type="ChEBI" id="CHEBI:78442"/>
        <dbReference type="ChEBI" id="CHEBI:78513"/>
        <dbReference type="ChEBI" id="CHEBI:456215"/>
        <dbReference type="EC" id="6.1.1.19"/>
    </reaction>
</comment>
<dbReference type="Pfam" id="PF00750">
    <property type="entry name" value="tRNA-synt_1d"/>
    <property type="match status" value="1"/>
</dbReference>
<dbReference type="PANTHER" id="PTHR11956:SF5">
    <property type="entry name" value="ARGININE--TRNA LIGASE, CYTOPLASMIC"/>
    <property type="match status" value="1"/>
</dbReference>
<comment type="caution">
    <text evidence="15">The sequence shown here is derived from an EMBL/GenBank/DDBJ whole genome shotgun (WGS) entry which is preliminary data.</text>
</comment>
<dbReference type="SUPFAM" id="SSF47323">
    <property type="entry name" value="Anticodon-binding domain of a subclass of class I aminoacyl-tRNA synthetases"/>
    <property type="match status" value="1"/>
</dbReference>
<dbReference type="SUPFAM" id="SSF52374">
    <property type="entry name" value="Nucleotidylyl transferase"/>
    <property type="match status" value="1"/>
</dbReference>
<dbReference type="InterPro" id="IPR005148">
    <property type="entry name" value="Arg-tRNA-synth_N"/>
</dbReference>
<dbReference type="Pfam" id="PF05746">
    <property type="entry name" value="DALR_1"/>
    <property type="match status" value="1"/>
</dbReference>
<organism evidence="15 16">
    <name type="scientific">Euplotes crassus</name>
    <dbReference type="NCBI Taxonomy" id="5936"/>
    <lineage>
        <taxon>Eukaryota</taxon>
        <taxon>Sar</taxon>
        <taxon>Alveolata</taxon>
        <taxon>Ciliophora</taxon>
        <taxon>Intramacronucleata</taxon>
        <taxon>Spirotrichea</taxon>
        <taxon>Hypotrichia</taxon>
        <taxon>Euplotida</taxon>
        <taxon>Euplotidae</taxon>
        <taxon>Moneuplotes</taxon>
    </lineage>
</organism>
<keyword evidence="10 13" id="KW-0030">Aminoacyl-tRNA synthetase</keyword>
<dbReference type="GO" id="GO:0006420">
    <property type="term" value="P:arginyl-tRNA aminoacylation"/>
    <property type="evidence" value="ECO:0007669"/>
    <property type="project" value="InterPro"/>
</dbReference>
<dbReference type="Proteomes" id="UP001295684">
    <property type="component" value="Unassembled WGS sequence"/>
</dbReference>
<name>A0AAD1U689_EUPCR</name>
<evidence type="ECO:0000256" key="5">
    <source>
        <dbReference type="ARBA" id="ARBA00022490"/>
    </source>
</evidence>
<proteinExistence type="inferred from homology"/>
<keyword evidence="5" id="KW-0963">Cytoplasm</keyword>
<evidence type="ECO:0000256" key="7">
    <source>
        <dbReference type="ARBA" id="ARBA00022741"/>
    </source>
</evidence>
<dbReference type="NCBIfam" id="TIGR00456">
    <property type="entry name" value="argS"/>
    <property type="match status" value="1"/>
</dbReference>
<reference evidence="15" key="1">
    <citation type="submission" date="2023-07" db="EMBL/GenBank/DDBJ databases">
        <authorList>
            <consortium name="AG Swart"/>
            <person name="Singh M."/>
            <person name="Singh A."/>
            <person name="Seah K."/>
            <person name="Emmerich C."/>
        </authorList>
    </citation>
    <scope>NUCLEOTIDE SEQUENCE</scope>
    <source>
        <strain evidence="15">DP1</strain>
    </source>
</reference>
<evidence type="ECO:0000256" key="1">
    <source>
        <dbReference type="ARBA" id="ARBA00004496"/>
    </source>
</evidence>
<evidence type="ECO:0000313" key="16">
    <source>
        <dbReference type="Proteomes" id="UP001295684"/>
    </source>
</evidence>
<dbReference type="InterPro" id="IPR014729">
    <property type="entry name" value="Rossmann-like_a/b/a_fold"/>
</dbReference>
<keyword evidence="16" id="KW-1185">Reference proteome</keyword>
<dbReference type="PANTHER" id="PTHR11956">
    <property type="entry name" value="ARGINYL-TRNA SYNTHETASE"/>
    <property type="match status" value="1"/>
</dbReference>
<evidence type="ECO:0000256" key="9">
    <source>
        <dbReference type="ARBA" id="ARBA00022917"/>
    </source>
</evidence>
<keyword evidence="7 13" id="KW-0547">Nucleotide-binding</keyword>
<keyword evidence="8 13" id="KW-0067">ATP-binding</keyword>
<feature type="domain" description="DALR anticodon binding" evidence="14">
    <location>
        <begin position="476"/>
        <end position="594"/>
    </location>
</feature>
<evidence type="ECO:0000256" key="2">
    <source>
        <dbReference type="ARBA" id="ARBA00005594"/>
    </source>
</evidence>
<comment type="subcellular location">
    <subcellularLocation>
        <location evidence="1">Cytoplasm</location>
    </subcellularLocation>
</comment>
<dbReference type="PROSITE" id="PS00178">
    <property type="entry name" value="AA_TRNA_LIGASE_I"/>
    <property type="match status" value="1"/>
</dbReference>
<keyword evidence="6 13" id="KW-0436">Ligase</keyword>
<evidence type="ECO:0000256" key="8">
    <source>
        <dbReference type="ARBA" id="ARBA00022840"/>
    </source>
</evidence>
<gene>
    <name evidence="15" type="ORF">ECRASSUSDP1_LOCUS4492</name>
</gene>
<evidence type="ECO:0000256" key="6">
    <source>
        <dbReference type="ARBA" id="ARBA00022598"/>
    </source>
</evidence>
<evidence type="ECO:0000256" key="11">
    <source>
        <dbReference type="ARBA" id="ARBA00033033"/>
    </source>
</evidence>